<dbReference type="Proteomes" id="UP000285469">
    <property type="component" value="Unassembled WGS sequence"/>
</dbReference>
<dbReference type="EMBL" id="JABWDJ010000106">
    <property type="protein sequence ID" value="NVB75455.1"/>
    <property type="molecule type" value="Genomic_DNA"/>
</dbReference>
<dbReference type="Proteomes" id="UP000261003">
    <property type="component" value="Unassembled WGS sequence"/>
</dbReference>
<reference evidence="11 12" key="2">
    <citation type="journal article" date="2019" name="Nat. Med.">
        <title>A library of human gut bacterial isolates paired with longitudinal multiomics data enables mechanistic microbiome research.</title>
        <authorList>
            <person name="Poyet M."/>
            <person name="Groussin M."/>
            <person name="Gibbons S.M."/>
            <person name="Avila-Pacheco J."/>
            <person name="Jiang X."/>
            <person name="Kearney S.M."/>
            <person name="Perrotta A.R."/>
            <person name="Berdy B."/>
            <person name="Zhao S."/>
            <person name="Lieberman T.D."/>
            <person name="Swanson P.K."/>
            <person name="Smith M."/>
            <person name="Roesemann S."/>
            <person name="Alexander J.E."/>
            <person name="Rich S.A."/>
            <person name="Livny J."/>
            <person name="Vlamakis H."/>
            <person name="Clish C."/>
            <person name="Bullock K."/>
            <person name="Deik A."/>
            <person name="Scott J."/>
            <person name="Pierce K.A."/>
            <person name="Xavier R.J."/>
            <person name="Alm E.J."/>
        </authorList>
    </citation>
    <scope>NUCLEOTIDE SEQUENCE [LARGE SCALE GENOMIC DNA]</scope>
    <source>
        <strain evidence="2 11">BIOML-A140</strain>
        <strain evidence="1 12">BIOML-A141</strain>
    </source>
</reference>
<evidence type="ECO:0000313" key="11">
    <source>
        <dbReference type="Proteomes" id="UP000468344"/>
    </source>
</evidence>
<dbReference type="EMBL" id="QSTG01000001">
    <property type="protein sequence ID" value="RGM48418.1"/>
    <property type="molecule type" value="Genomic_DNA"/>
</dbReference>
<evidence type="ECO:0000313" key="10">
    <source>
        <dbReference type="Proteomes" id="UP000285469"/>
    </source>
</evidence>
<proteinExistence type="predicted"/>
<dbReference type="RefSeq" id="WP_032939165.1">
    <property type="nucleotide sequence ID" value="NZ_CP103197.1"/>
</dbReference>
<dbReference type="EMBL" id="QSAI01000012">
    <property type="protein sequence ID" value="RGW48410.1"/>
    <property type="molecule type" value="Genomic_DNA"/>
</dbReference>
<name>A0A380Z3R8_PHOVU</name>
<accession>A0A380Z3R8</accession>
<dbReference type="AlphaFoldDB" id="A0A380Z3R8"/>
<reference evidence="4 13" key="5">
    <citation type="submission" date="2020-07" db="EMBL/GenBank/DDBJ databases">
        <title>Bacterial metabolism rescues the inhibition of intestinal drug absorption by food and drug additives.</title>
        <authorList>
            <person name="Zou L."/>
            <person name="Spanogiannopoulos P."/>
            <person name="Chien H.-C."/>
            <person name="Pieper L.M."/>
            <person name="Cai W."/>
            <person name="Khuri N."/>
            <person name="Pottel J."/>
            <person name="Vora B."/>
            <person name="Ni Z."/>
            <person name="Tsakalozou E."/>
            <person name="Zhang W."/>
            <person name="Shoichet B.K."/>
            <person name="Giacomini K.M."/>
            <person name="Turnbaugh P.J."/>
        </authorList>
    </citation>
    <scope>NUCLEOTIDE SEQUENCE [LARGE SCALE GENOMIC DNA]</scope>
    <source>
        <strain evidence="4 13">B33</strain>
    </source>
</reference>
<reference evidence="8 9" key="1">
    <citation type="submission" date="2018-08" db="EMBL/GenBank/DDBJ databases">
        <title>A genome reference for cultivated species of the human gut microbiota.</title>
        <authorList>
            <person name="Zou Y."/>
            <person name="Xue W."/>
            <person name="Luo G."/>
        </authorList>
    </citation>
    <scope>NUCLEOTIDE SEQUENCE [LARGE SCALE GENOMIC DNA]</scope>
    <source>
        <strain evidence="7 10">AF12-25</strain>
        <strain evidence="6 9">AF14-8</strain>
        <strain evidence="5 8">OM08-13BH</strain>
    </source>
</reference>
<dbReference type="Proteomes" id="UP000285379">
    <property type="component" value="Unassembled WGS sequence"/>
</dbReference>
<evidence type="ECO:0000313" key="4">
    <source>
        <dbReference type="EMBL" id="NVB75455.1"/>
    </source>
</evidence>
<reference evidence="3 14" key="3">
    <citation type="submission" date="2020-04" db="EMBL/GenBank/DDBJ databases">
        <title>A novel gut-associated lysogenic phage, Bacteroides phage BV01, alters the host transcriptome and bile acid metabolism in Bacteroides vulgatus.</title>
        <authorList>
            <person name="Campbell D.E."/>
            <person name="Ly L."/>
            <person name="Ridlon J.M."/>
            <person name="Hsiao A."/>
            <person name="Degnan P.H."/>
        </authorList>
    </citation>
    <scope>NUCLEOTIDE SEQUENCE [LARGE SCALE GENOMIC DNA]</scope>
    <source>
        <strain evidence="3 14">VPI-4506</strain>
    </source>
</reference>
<dbReference type="EMBL" id="QRYT01000053">
    <property type="protein sequence ID" value="RGV04923.1"/>
    <property type="molecule type" value="Genomic_DNA"/>
</dbReference>
<dbReference type="EMBL" id="JABDSH010000083">
    <property type="protein sequence ID" value="NMW37162.1"/>
    <property type="molecule type" value="Genomic_DNA"/>
</dbReference>
<evidence type="ECO:0000313" key="14">
    <source>
        <dbReference type="Proteomes" id="UP000555193"/>
    </source>
</evidence>
<dbReference type="EMBL" id="WDBZ01000043">
    <property type="protein sequence ID" value="KAB6448779.1"/>
    <property type="molecule type" value="Genomic_DNA"/>
</dbReference>
<dbReference type="Proteomes" id="UP000468344">
    <property type="component" value="Unassembled WGS sequence"/>
</dbReference>
<evidence type="ECO:0000313" key="5">
    <source>
        <dbReference type="EMBL" id="RGM48418.1"/>
    </source>
</evidence>
<protein>
    <submittedName>
        <fullName evidence="6">Uncharacterized protein</fullName>
    </submittedName>
</protein>
<evidence type="ECO:0000313" key="1">
    <source>
        <dbReference type="EMBL" id="KAB6448779.1"/>
    </source>
</evidence>
<sequence length="107" mass="12194">MIFAPHILQVKVITPMDKDEFGRPIPGTGGESWQEVCKCRCDDNTTKEFSSDNGSVYRPNYHVVCEKRITVKAGDEVRCMDGDSVRGQGEVYTVKSTNYFNYSELWM</sequence>
<evidence type="ECO:0000313" key="3">
    <source>
        <dbReference type="EMBL" id="NMW37162.1"/>
    </source>
</evidence>
<evidence type="ECO:0000313" key="6">
    <source>
        <dbReference type="EMBL" id="RGV04923.1"/>
    </source>
</evidence>
<comment type="caution">
    <text evidence="6">The sequence shown here is derived from an EMBL/GenBank/DDBJ whole genome shotgun (WGS) entry which is preliminary data.</text>
</comment>
<evidence type="ECO:0000313" key="13">
    <source>
        <dbReference type="Proteomes" id="UP000524321"/>
    </source>
</evidence>
<evidence type="ECO:0000313" key="9">
    <source>
        <dbReference type="Proteomes" id="UP000285379"/>
    </source>
</evidence>
<evidence type="ECO:0000313" key="2">
    <source>
        <dbReference type="EMBL" id="KAB6473667.1"/>
    </source>
</evidence>
<gene>
    <name evidence="7" type="ORF">DWV70_08325</name>
    <name evidence="6" type="ORF">DWW27_18055</name>
    <name evidence="5" type="ORF">DXC16_00520</name>
    <name evidence="2" type="ORF">GAZ06_17645</name>
    <name evidence="1" type="ORF">GAZ09_17650</name>
    <name evidence="3" type="ORF">HKQ54_13665</name>
    <name evidence="4" type="ORF">HUV05_18370</name>
</gene>
<dbReference type="Proteomes" id="UP000524321">
    <property type="component" value="Unassembled WGS sequence"/>
</dbReference>
<organism evidence="6 9">
    <name type="scientific">Phocaeicola vulgatus</name>
    <name type="common">Bacteroides vulgatus</name>
    <dbReference type="NCBI Taxonomy" id="821"/>
    <lineage>
        <taxon>Bacteria</taxon>
        <taxon>Pseudomonadati</taxon>
        <taxon>Bacteroidota</taxon>
        <taxon>Bacteroidia</taxon>
        <taxon>Bacteroidales</taxon>
        <taxon>Bacteroidaceae</taxon>
        <taxon>Phocaeicola</taxon>
    </lineage>
</organism>
<evidence type="ECO:0000313" key="7">
    <source>
        <dbReference type="EMBL" id="RGW48410.1"/>
    </source>
</evidence>
<reference evidence="4 13" key="4">
    <citation type="submission" date="2020-04" db="EMBL/GenBank/DDBJ databases">
        <authorList>
            <person name="Pieper L."/>
        </authorList>
    </citation>
    <scope>NUCLEOTIDE SEQUENCE [LARGE SCALE GENOMIC DNA]</scope>
    <source>
        <strain evidence="4 13">B33</strain>
    </source>
</reference>
<evidence type="ECO:0000313" key="12">
    <source>
        <dbReference type="Proteomes" id="UP000483142"/>
    </source>
</evidence>
<dbReference type="Proteomes" id="UP000483142">
    <property type="component" value="Unassembled WGS sequence"/>
</dbReference>
<evidence type="ECO:0000313" key="8">
    <source>
        <dbReference type="Proteomes" id="UP000261003"/>
    </source>
</evidence>
<dbReference type="Proteomes" id="UP000555193">
    <property type="component" value="Unassembled WGS sequence"/>
</dbReference>
<dbReference type="EMBL" id="WDBY01000043">
    <property type="protein sequence ID" value="KAB6473667.1"/>
    <property type="molecule type" value="Genomic_DNA"/>
</dbReference>